<dbReference type="Proteomes" id="UP000637423">
    <property type="component" value="Unassembled WGS sequence"/>
</dbReference>
<keyword evidence="2" id="KW-1185">Reference proteome</keyword>
<reference evidence="1" key="2">
    <citation type="submission" date="2020-09" db="EMBL/GenBank/DDBJ databases">
        <authorList>
            <person name="Sun Q."/>
            <person name="Zhou Y."/>
        </authorList>
    </citation>
    <scope>NUCLEOTIDE SEQUENCE</scope>
    <source>
        <strain evidence="1">CGMCC 1.10998</strain>
    </source>
</reference>
<dbReference type="RefSeq" id="WP_188564076.1">
    <property type="nucleotide sequence ID" value="NZ_BMED01000001.1"/>
</dbReference>
<proteinExistence type="predicted"/>
<dbReference type="PIRSF" id="PIRSF037290">
    <property type="entry name" value="UCP037290"/>
    <property type="match status" value="1"/>
</dbReference>
<dbReference type="SUPFAM" id="SSF52540">
    <property type="entry name" value="P-loop containing nucleoside triphosphate hydrolases"/>
    <property type="match status" value="1"/>
</dbReference>
<dbReference type="Gene3D" id="3.40.50.300">
    <property type="entry name" value="P-loop containing nucleotide triphosphate hydrolases"/>
    <property type="match status" value="1"/>
</dbReference>
<dbReference type="InterPro" id="IPR017166">
    <property type="entry name" value="UCP037290"/>
</dbReference>
<accession>A0A916U3F9</accession>
<dbReference type="NCBIfam" id="NF033429">
    <property type="entry name" value="ImuA_translesion"/>
    <property type="match status" value="1"/>
</dbReference>
<sequence length="235" mass="25391">MHMPSILSAEAIHPSLWRASQLARSSTVCVGSGHASLDRELPGGGWPTGVLIELLIQQNGAAELSLLRLALARLAGRRIALVQPPHQPQSLALSGFGLSPSQFLWVRSKKPGDALWASEQILRTGSCGALLLWQEHTRNEALRRLHLAAQSNETLFFMVRPLACADQPSPAALRLSLQPVHQGLQICFTKRRGASRDVPLFLSLSPLLQFSDHALMDSLIPAFTPAGSISPALAE</sequence>
<gene>
    <name evidence="1" type="ORF">GCM10011396_01320</name>
</gene>
<dbReference type="InterPro" id="IPR027417">
    <property type="entry name" value="P-loop_NTPase"/>
</dbReference>
<organism evidence="1 2">
    <name type="scientific">Undibacterium terreum</name>
    <dbReference type="NCBI Taxonomy" id="1224302"/>
    <lineage>
        <taxon>Bacteria</taxon>
        <taxon>Pseudomonadati</taxon>
        <taxon>Pseudomonadota</taxon>
        <taxon>Betaproteobacteria</taxon>
        <taxon>Burkholderiales</taxon>
        <taxon>Oxalobacteraceae</taxon>
        <taxon>Undibacterium</taxon>
    </lineage>
</organism>
<protein>
    <recommendedName>
        <fullName evidence="3">Protein ImuA</fullName>
    </recommendedName>
</protein>
<evidence type="ECO:0000313" key="2">
    <source>
        <dbReference type="Proteomes" id="UP000637423"/>
    </source>
</evidence>
<reference evidence="1" key="1">
    <citation type="journal article" date="2014" name="Int. J. Syst. Evol. Microbiol.">
        <title>Complete genome sequence of Corynebacterium casei LMG S-19264T (=DSM 44701T), isolated from a smear-ripened cheese.</title>
        <authorList>
            <consortium name="US DOE Joint Genome Institute (JGI-PGF)"/>
            <person name="Walter F."/>
            <person name="Albersmeier A."/>
            <person name="Kalinowski J."/>
            <person name="Ruckert C."/>
        </authorList>
    </citation>
    <scope>NUCLEOTIDE SEQUENCE</scope>
    <source>
        <strain evidence="1">CGMCC 1.10998</strain>
    </source>
</reference>
<dbReference type="InterPro" id="IPR047610">
    <property type="entry name" value="ImuA_translesion"/>
</dbReference>
<evidence type="ECO:0008006" key="3">
    <source>
        <dbReference type="Google" id="ProtNLM"/>
    </source>
</evidence>
<name>A0A916U3F9_9BURK</name>
<dbReference type="EMBL" id="BMED01000001">
    <property type="protein sequence ID" value="GGC58221.1"/>
    <property type="molecule type" value="Genomic_DNA"/>
</dbReference>
<comment type="caution">
    <text evidence="1">The sequence shown here is derived from an EMBL/GenBank/DDBJ whole genome shotgun (WGS) entry which is preliminary data.</text>
</comment>
<evidence type="ECO:0000313" key="1">
    <source>
        <dbReference type="EMBL" id="GGC58221.1"/>
    </source>
</evidence>
<dbReference type="AlphaFoldDB" id="A0A916U3F9"/>